<feature type="transmembrane region" description="Helical" evidence="4">
    <location>
        <begin position="164"/>
        <end position="183"/>
    </location>
</feature>
<dbReference type="PANTHER" id="PTHR31302">
    <property type="entry name" value="TRANSMEMBRANE PROTEIN WITH METALLOPHOSPHOESTERASE DOMAIN-RELATED"/>
    <property type="match status" value="1"/>
</dbReference>
<evidence type="ECO:0000259" key="5">
    <source>
        <dbReference type="Pfam" id="PF00149"/>
    </source>
</evidence>
<dbReference type="OrthoDB" id="9780884at2"/>
<name>A0A837DB70_9PSEU</name>
<dbReference type="Gene3D" id="3.60.21.10">
    <property type="match status" value="1"/>
</dbReference>
<dbReference type="GO" id="GO:0008758">
    <property type="term" value="F:UDP-2,3-diacylglucosamine hydrolase activity"/>
    <property type="evidence" value="ECO:0007669"/>
    <property type="project" value="TreeGrafter"/>
</dbReference>
<organism evidence="6 7">
    <name type="scientific">Saccharomonospora viridis</name>
    <dbReference type="NCBI Taxonomy" id="1852"/>
    <lineage>
        <taxon>Bacteria</taxon>
        <taxon>Bacillati</taxon>
        <taxon>Actinomycetota</taxon>
        <taxon>Actinomycetes</taxon>
        <taxon>Pseudonocardiales</taxon>
        <taxon>Pseudonocardiaceae</taxon>
        <taxon>Saccharomonospora</taxon>
    </lineage>
</organism>
<dbReference type="RefSeq" id="WP_037309299.1">
    <property type="nucleotide sequence ID" value="NZ_FOWS01000004.1"/>
</dbReference>
<dbReference type="GO" id="GO:0046872">
    <property type="term" value="F:metal ion binding"/>
    <property type="evidence" value="ECO:0007669"/>
    <property type="project" value="UniProtKB-KW"/>
</dbReference>
<feature type="region of interest" description="Disordered" evidence="3">
    <location>
        <begin position="101"/>
        <end position="147"/>
    </location>
</feature>
<gene>
    <name evidence="6" type="ORF">MINT15_13370</name>
</gene>
<dbReference type="InterPro" id="IPR029052">
    <property type="entry name" value="Metallo-depent_PP-like"/>
</dbReference>
<evidence type="ECO:0000313" key="6">
    <source>
        <dbReference type="EMBL" id="KHF44455.1"/>
    </source>
</evidence>
<dbReference type="Proteomes" id="UP000030848">
    <property type="component" value="Unassembled WGS sequence"/>
</dbReference>
<dbReference type="AlphaFoldDB" id="A0A837DB70"/>
<evidence type="ECO:0000256" key="1">
    <source>
        <dbReference type="ARBA" id="ARBA00022723"/>
    </source>
</evidence>
<dbReference type="InterPro" id="IPR051158">
    <property type="entry name" value="Metallophosphoesterase_sf"/>
</dbReference>
<dbReference type="GO" id="GO:0009245">
    <property type="term" value="P:lipid A biosynthetic process"/>
    <property type="evidence" value="ECO:0007669"/>
    <property type="project" value="TreeGrafter"/>
</dbReference>
<dbReference type="EMBL" id="JRZE01000003">
    <property type="protein sequence ID" value="KHF44455.1"/>
    <property type="molecule type" value="Genomic_DNA"/>
</dbReference>
<evidence type="ECO:0000256" key="4">
    <source>
        <dbReference type="SAM" id="Phobius"/>
    </source>
</evidence>
<feature type="domain" description="Calcineurin-like phosphoesterase" evidence="5">
    <location>
        <begin position="206"/>
        <end position="371"/>
    </location>
</feature>
<reference evidence="6 7" key="1">
    <citation type="submission" date="2014-10" db="EMBL/GenBank/DDBJ databases">
        <title>Genome sequence of Micropolyspora internatus JCM3315.</title>
        <authorList>
            <person name="Shin S.-K."/>
            <person name="Yi H."/>
        </authorList>
    </citation>
    <scope>NUCLEOTIDE SEQUENCE [LARGE SCALE GENOMIC DNA]</scope>
    <source>
        <strain evidence="6 7">JCM 3315</strain>
    </source>
</reference>
<protein>
    <submittedName>
        <fullName evidence="6">Metallophosphatase</fullName>
    </submittedName>
</protein>
<feature type="compositionally biased region" description="Basic residues" evidence="3">
    <location>
        <begin position="110"/>
        <end position="121"/>
    </location>
</feature>
<dbReference type="GO" id="GO:0016020">
    <property type="term" value="C:membrane"/>
    <property type="evidence" value="ECO:0007669"/>
    <property type="project" value="GOC"/>
</dbReference>
<keyword evidence="2" id="KW-0378">Hydrolase</keyword>
<evidence type="ECO:0000256" key="2">
    <source>
        <dbReference type="ARBA" id="ARBA00022801"/>
    </source>
</evidence>
<dbReference type="CDD" id="cd07385">
    <property type="entry name" value="MPP_YkuE_C"/>
    <property type="match status" value="1"/>
</dbReference>
<keyword evidence="1" id="KW-0479">Metal-binding</keyword>
<feature type="transmembrane region" description="Helical" evidence="4">
    <location>
        <begin position="69"/>
        <end position="88"/>
    </location>
</feature>
<evidence type="ECO:0000256" key="3">
    <source>
        <dbReference type="SAM" id="MobiDB-lite"/>
    </source>
</evidence>
<dbReference type="PANTHER" id="PTHR31302:SF31">
    <property type="entry name" value="PHOSPHODIESTERASE YAEI"/>
    <property type="match status" value="1"/>
</dbReference>
<dbReference type="SUPFAM" id="SSF56300">
    <property type="entry name" value="Metallo-dependent phosphatases"/>
    <property type="match status" value="1"/>
</dbReference>
<proteinExistence type="predicted"/>
<feature type="transmembrane region" description="Helical" evidence="4">
    <location>
        <begin position="6"/>
        <end position="23"/>
    </location>
</feature>
<keyword evidence="4" id="KW-1133">Transmembrane helix</keyword>
<keyword evidence="4" id="KW-0812">Transmembrane</keyword>
<sequence length="428" mass="46182">MFFAVLSLLIAVVHLYLWKRLVADTTPPRSRSRRVGTAVLVTFLMLMMAALSLGTSVPPDIARWFAWPGYLWLAVFFYLLLTLLVLELPRLVLRRWLRGGRDEPGESGTSRRRRGAGKRAGHGACVGETSDEPSGGTRLDSPAAANIGSGTEISRRTALARGSALVASAVAVGLTGYGVSVAMGPPTVTRVPITLRRLDPRVEGCRIALISDVHLGPIIGRSFTQRIVDLVNAERVDAVAIAGDLVDGDVADLADAAAPLAKLRSTHGTYYVTGNHEYYSGYRQWIEYLPTLGVRPLRNERVEIHHNGGVFDLAGINDATGYQWQDPGDVEQALAGRDPARAVVLLAHQPVDFTQAVDHDVDLLLAGHTHGGQLTPFEVAVQVQQGAVAGLYQRGNTKMYVTRGAGFWGPPVRVGAPPDITVVELRRG</sequence>
<accession>A0A837DB70</accession>
<keyword evidence="4" id="KW-0472">Membrane</keyword>
<evidence type="ECO:0000313" key="7">
    <source>
        <dbReference type="Proteomes" id="UP000030848"/>
    </source>
</evidence>
<feature type="transmembrane region" description="Helical" evidence="4">
    <location>
        <begin position="35"/>
        <end position="57"/>
    </location>
</feature>
<comment type="caution">
    <text evidence="6">The sequence shown here is derived from an EMBL/GenBank/DDBJ whole genome shotgun (WGS) entry which is preliminary data.</text>
</comment>
<dbReference type="InterPro" id="IPR004843">
    <property type="entry name" value="Calcineurin-like_PHP"/>
</dbReference>
<dbReference type="Pfam" id="PF00149">
    <property type="entry name" value="Metallophos"/>
    <property type="match status" value="1"/>
</dbReference>